<feature type="domain" description="Vps52 C-terminal" evidence="8">
    <location>
        <begin position="340"/>
        <end position="662"/>
    </location>
</feature>
<proteinExistence type="inferred from homology"/>
<dbReference type="Pfam" id="PF04129">
    <property type="entry name" value="Vps52_CC"/>
    <property type="match status" value="1"/>
</dbReference>
<keyword evidence="10" id="KW-1185">Reference proteome</keyword>
<keyword evidence="3" id="KW-0813">Transport</keyword>
<comment type="subcellular location">
    <subcellularLocation>
        <location evidence="1">Golgi apparatus</location>
        <location evidence="1">trans-Golgi network</location>
    </subcellularLocation>
</comment>
<protein>
    <submittedName>
        <fullName evidence="9">Uncharacterized protein</fullName>
    </submittedName>
</protein>
<evidence type="ECO:0000256" key="4">
    <source>
        <dbReference type="ARBA" id="ARBA00022927"/>
    </source>
</evidence>
<dbReference type="PANTHER" id="PTHR14190">
    <property type="entry name" value="SUPPRESSOR OF ACTIN MUTATIONS 2/VACUOLAR PROTEIN SORTING 52"/>
    <property type="match status" value="1"/>
</dbReference>
<dbReference type="Proteomes" id="UP000664169">
    <property type="component" value="Unassembled WGS sequence"/>
</dbReference>
<evidence type="ECO:0000259" key="7">
    <source>
        <dbReference type="Pfam" id="PF04129"/>
    </source>
</evidence>
<comment type="caution">
    <text evidence="9">The sequence shown here is derived from an EMBL/GenBank/DDBJ whole genome shotgun (WGS) entry which is preliminary data.</text>
</comment>
<dbReference type="OrthoDB" id="19482at2759"/>
<feature type="compositionally biased region" description="Low complexity" evidence="6">
    <location>
        <begin position="33"/>
        <end position="60"/>
    </location>
</feature>
<accession>A0A8H3EW11</accession>
<sequence length="665" mass="73644">MFLDRFSAPSNSAGSSQRSFSPASRPRQPPPSALQRAPTNPRSLSVTSLLSRTNSSTSSLPGALRLPNGSGLRQSTIAPPDTKDPILILQDILGVSLAEVDTKGDTENEDTPVLIEDIDFGGLSLDGYLKEYGQEELSQEGTQFLSVKEYDQKSDTLEDLHKSIQACDNVLRSVEISLAGFQRDLGSVSTEIETLQTKSTILNTRLENRKVVEEILGPAVEEISIAPSIVKNIIDGQIDEAWLKSLAELQKRIKVNDSKNEGLEAVKAAADIKPLLDGLTTKAIERIRDYLVAQIKAIRSPNINVQIIQQQRLLKFKDGYVFLTKNNAQLAEEIGRAYVNTMRWYYLTHFTRYQEALNKLAVHRIGQLDTLGSDPTVSKTKPAGMSSTTDIYNIGRRGELLKNYNAPAVTSYLAEEDKSTHYIETPFRSFNVALLDNLSSEYSFLAEFFSTDSFSQLSKRCAGVFEPTFNLGQSLVSDLVATSYDCLGILICVRLNQRFAFEVQRRKVPVAETYLNAINMLLWPRLQVAMDAHSESIKQLATTVSSRSAASKLSFTGASTDASKLTTTPHYLTQRVAQFLYGILAVSRDASDDEPVAHSLRRLVTEYDVFLQKAGKAAGADPKKRDRFLSNNYALILAIIADAEGKLAEEHKRHFEELNAKVDKT</sequence>
<dbReference type="InterPro" id="IPR048361">
    <property type="entry name" value="Vps52_C"/>
</dbReference>
<dbReference type="InterPro" id="IPR048319">
    <property type="entry name" value="Vps52_CC"/>
</dbReference>
<evidence type="ECO:0000256" key="6">
    <source>
        <dbReference type="SAM" id="MobiDB-lite"/>
    </source>
</evidence>
<evidence type="ECO:0000313" key="10">
    <source>
        <dbReference type="Proteomes" id="UP000664169"/>
    </source>
</evidence>
<feature type="domain" description="Vps52 coiled-coil" evidence="7">
    <location>
        <begin position="152"/>
        <end position="323"/>
    </location>
</feature>
<dbReference type="GO" id="GO:0019905">
    <property type="term" value="F:syntaxin binding"/>
    <property type="evidence" value="ECO:0007669"/>
    <property type="project" value="TreeGrafter"/>
</dbReference>
<dbReference type="InterPro" id="IPR007258">
    <property type="entry name" value="Vps52"/>
</dbReference>
<evidence type="ECO:0000256" key="1">
    <source>
        <dbReference type="ARBA" id="ARBA00004601"/>
    </source>
</evidence>
<dbReference type="GO" id="GO:0042147">
    <property type="term" value="P:retrograde transport, endosome to Golgi"/>
    <property type="evidence" value="ECO:0007669"/>
    <property type="project" value="TreeGrafter"/>
</dbReference>
<gene>
    <name evidence="9" type="ORF">GOMPHAMPRED_007733</name>
</gene>
<evidence type="ECO:0000256" key="3">
    <source>
        <dbReference type="ARBA" id="ARBA00022448"/>
    </source>
</evidence>
<dbReference type="EMBL" id="CAJPDQ010000007">
    <property type="protein sequence ID" value="CAF9912690.1"/>
    <property type="molecule type" value="Genomic_DNA"/>
</dbReference>
<evidence type="ECO:0000256" key="5">
    <source>
        <dbReference type="ARBA" id="ARBA00023034"/>
    </source>
</evidence>
<feature type="compositionally biased region" description="Low complexity" evidence="6">
    <location>
        <begin position="12"/>
        <end position="26"/>
    </location>
</feature>
<dbReference type="Pfam" id="PF20655">
    <property type="entry name" value="Vps52_C"/>
    <property type="match status" value="1"/>
</dbReference>
<dbReference type="GO" id="GO:0015031">
    <property type="term" value="P:protein transport"/>
    <property type="evidence" value="ECO:0007669"/>
    <property type="project" value="UniProtKB-KW"/>
</dbReference>
<dbReference type="GO" id="GO:0006896">
    <property type="term" value="P:Golgi to vacuole transport"/>
    <property type="evidence" value="ECO:0007669"/>
    <property type="project" value="TreeGrafter"/>
</dbReference>
<evidence type="ECO:0000313" key="9">
    <source>
        <dbReference type="EMBL" id="CAF9912690.1"/>
    </source>
</evidence>
<name>A0A8H3EW11_9LECA</name>
<dbReference type="GO" id="GO:0032456">
    <property type="term" value="P:endocytic recycling"/>
    <property type="evidence" value="ECO:0007669"/>
    <property type="project" value="TreeGrafter"/>
</dbReference>
<evidence type="ECO:0000259" key="8">
    <source>
        <dbReference type="Pfam" id="PF20655"/>
    </source>
</evidence>
<feature type="region of interest" description="Disordered" evidence="6">
    <location>
        <begin position="1"/>
        <end position="80"/>
    </location>
</feature>
<comment type="similarity">
    <text evidence="2">Belongs to the VPS52 family.</text>
</comment>
<reference evidence="9" key="1">
    <citation type="submission" date="2021-03" db="EMBL/GenBank/DDBJ databases">
        <authorList>
            <person name="Tagirdzhanova G."/>
        </authorList>
    </citation>
    <scope>NUCLEOTIDE SEQUENCE</scope>
</reference>
<dbReference type="GO" id="GO:0000938">
    <property type="term" value="C:GARP complex"/>
    <property type="evidence" value="ECO:0007669"/>
    <property type="project" value="TreeGrafter"/>
</dbReference>
<keyword evidence="4" id="KW-0653">Protein transport</keyword>
<dbReference type="PANTHER" id="PTHR14190:SF7">
    <property type="entry name" value="VACUOLAR PROTEIN SORTING-ASSOCIATED PROTEIN 52 HOMOLOG"/>
    <property type="match status" value="1"/>
</dbReference>
<evidence type="ECO:0000256" key="2">
    <source>
        <dbReference type="ARBA" id="ARBA00008180"/>
    </source>
</evidence>
<dbReference type="GO" id="GO:0005829">
    <property type="term" value="C:cytosol"/>
    <property type="evidence" value="ECO:0007669"/>
    <property type="project" value="GOC"/>
</dbReference>
<organism evidence="9 10">
    <name type="scientific">Gomphillus americanus</name>
    <dbReference type="NCBI Taxonomy" id="1940652"/>
    <lineage>
        <taxon>Eukaryota</taxon>
        <taxon>Fungi</taxon>
        <taxon>Dikarya</taxon>
        <taxon>Ascomycota</taxon>
        <taxon>Pezizomycotina</taxon>
        <taxon>Lecanoromycetes</taxon>
        <taxon>OSLEUM clade</taxon>
        <taxon>Ostropomycetidae</taxon>
        <taxon>Ostropales</taxon>
        <taxon>Graphidaceae</taxon>
        <taxon>Gomphilloideae</taxon>
        <taxon>Gomphillus</taxon>
    </lineage>
</organism>
<dbReference type="AlphaFoldDB" id="A0A8H3EW11"/>
<keyword evidence="5" id="KW-0333">Golgi apparatus</keyword>